<dbReference type="EMBL" id="CP003283">
    <property type="protein sequence ID" value="AFL97344.1"/>
    <property type="molecule type" value="Genomic_DNA"/>
</dbReference>
<evidence type="ECO:0000313" key="4">
    <source>
        <dbReference type="EMBL" id="AFL96860.1"/>
    </source>
</evidence>
<evidence type="ECO:0000313" key="2">
    <source>
        <dbReference type="EMBL" id="AFL96597.1"/>
    </source>
</evidence>
<gene>
    <name evidence="2" type="ordered locus">Ornrh_0390</name>
    <name evidence="3" type="ordered locus">Ornrh_0431</name>
    <name evidence="4" type="ordered locus">Ornrh_0662</name>
    <name evidence="5" type="ordered locus">Ornrh_1043</name>
    <name evidence="6" type="ordered locus">Ornrh_1093</name>
    <name evidence="7" type="ordered locus">Ornrh_1159</name>
    <name evidence="8" type="ordered locus">Ornrh_2181</name>
</gene>
<dbReference type="AlphaFoldDB" id="I4A060"/>
<dbReference type="EMBL" id="CP003283">
    <property type="protein sequence ID" value="AFL96860.1"/>
    <property type="molecule type" value="Genomic_DNA"/>
</dbReference>
<dbReference type="eggNOG" id="ENOG502ZCSS">
    <property type="taxonomic scope" value="Bacteria"/>
</dbReference>
<dbReference type="GeneID" id="71570259"/>
<dbReference type="EMBL" id="CP003283">
    <property type="protein sequence ID" value="AFL96638.1"/>
    <property type="molecule type" value="Genomic_DNA"/>
</dbReference>
<evidence type="ECO:0000313" key="8">
    <source>
        <dbReference type="EMBL" id="AFL98313.1"/>
    </source>
</evidence>
<dbReference type="GeneID" id="97258767"/>
<dbReference type="RefSeq" id="WP_014790224.1">
    <property type="nucleotide sequence ID" value="NC_018016.1"/>
</dbReference>
<reference evidence="7 9" key="1">
    <citation type="submission" date="2012-06" db="EMBL/GenBank/DDBJ databases">
        <title>The complete genome of Ornithobacterium rhinotracheale DSM 15997.</title>
        <authorList>
            <consortium name="US DOE Joint Genome Institute (JGI-PGF)"/>
            <person name="Lucas S."/>
            <person name="Copeland A."/>
            <person name="Lapidus A."/>
            <person name="Goodwin L."/>
            <person name="Pitluck S."/>
            <person name="Peters L."/>
            <person name="Mikhailova N."/>
            <person name="Teshima H."/>
            <person name="Kyrpides N."/>
            <person name="Mavromatis K."/>
            <person name="Pagani I."/>
            <person name="Ivanova N."/>
            <person name="Ovchinnikova G."/>
            <person name="Zeytun A."/>
            <person name="Detter J.C."/>
            <person name="Han C."/>
            <person name="Land M."/>
            <person name="Hauser L."/>
            <person name="Markowitz V."/>
            <person name="Cheng J.-F."/>
            <person name="Hugenholtz P."/>
            <person name="Woyke T."/>
            <person name="Wu D."/>
            <person name="Lang E."/>
            <person name="Kopitz M."/>
            <person name="Brambilla E."/>
            <person name="Klenk H.-P."/>
            <person name="Eisen J.A."/>
        </authorList>
    </citation>
    <scope>NUCLEOTIDE SEQUENCE [LARGE SCALE GENOMIC DNA]</scope>
    <source>
        <strain evidence="9">ATCC 51463 / DSM 15997 / CCUG 23171 / LMG 9086</strain>
        <strain evidence="7">DSM 15997</strain>
    </source>
</reference>
<dbReference type="KEGG" id="orh:Ornrh_2181"/>
<dbReference type="KEGG" id="orh:Ornrh_0662"/>
<dbReference type="KEGG" id="orh:Ornrh_1043"/>
<dbReference type="EMBL" id="CP003283">
    <property type="protein sequence ID" value="AFL97283.1"/>
    <property type="molecule type" value="Genomic_DNA"/>
</dbReference>
<evidence type="ECO:0000313" key="6">
    <source>
        <dbReference type="EMBL" id="AFL97283.1"/>
    </source>
</evidence>
<sequence>MAYNNGYSNGWGGNPNPNFNRGYDRGYNNQRQPKKHSGAKAGQSKNGRFYVTAWNYSKQRGMITVKAFENSKSVRSESPNTGNRFITMMFEAFYKKTGAKVLEIASFNVNTGKVYLQKLGMVISTKAPNGGYFGQIKTR</sequence>
<accession>I4A060</accession>
<dbReference type="KEGG" id="orh:Ornrh_1093"/>
<evidence type="ECO:0000313" key="5">
    <source>
        <dbReference type="EMBL" id="AFL97234.1"/>
    </source>
</evidence>
<evidence type="ECO:0000313" key="7">
    <source>
        <dbReference type="EMBL" id="AFL97344.1"/>
    </source>
</evidence>
<dbReference type="PATRIC" id="fig|867902.3.peg.1031"/>
<feature type="region of interest" description="Disordered" evidence="1">
    <location>
        <begin position="1"/>
        <end position="44"/>
    </location>
</feature>
<dbReference type="KEGG" id="orh:Ornrh_0390"/>
<keyword evidence="9" id="KW-1185">Reference proteome</keyword>
<organism evidence="7 9">
    <name type="scientific">Ornithobacterium rhinotracheale (strain ATCC 51463 / DSM 15997 / CCUG 23171 / CIP 104009 / LMG 9086)</name>
    <dbReference type="NCBI Taxonomy" id="867902"/>
    <lineage>
        <taxon>Bacteria</taxon>
        <taxon>Pseudomonadati</taxon>
        <taxon>Bacteroidota</taxon>
        <taxon>Flavobacteriia</taxon>
        <taxon>Flavobacteriales</taxon>
        <taxon>Weeksellaceae</taxon>
        <taxon>Ornithobacterium</taxon>
    </lineage>
</organism>
<protein>
    <submittedName>
        <fullName evidence="7">Uncharacterized protein</fullName>
    </submittedName>
</protein>
<feature type="compositionally biased region" description="Low complexity" evidence="1">
    <location>
        <begin position="1"/>
        <end position="21"/>
    </location>
</feature>
<evidence type="ECO:0000256" key="1">
    <source>
        <dbReference type="SAM" id="MobiDB-lite"/>
    </source>
</evidence>
<dbReference type="EMBL" id="CP003283">
    <property type="protein sequence ID" value="AFL98313.1"/>
    <property type="molecule type" value="Genomic_DNA"/>
</dbReference>
<dbReference type="EMBL" id="CP003283">
    <property type="protein sequence ID" value="AFL97234.1"/>
    <property type="molecule type" value="Genomic_DNA"/>
</dbReference>
<evidence type="ECO:0000313" key="3">
    <source>
        <dbReference type="EMBL" id="AFL96638.1"/>
    </source>
</evidence>
<proteinExistence type="predicted"/>
<dbReference type="HOGENOM" id="CLU_1843114_0_0_10"/>
<dbReference type="KEGG" id="orh:Ornrh_0431"/>
<dbReference type="Proteomes" id="UP000006051">
    <property type="component" value="Chromosome"/>
</dbReference>
<dbReference type="KEGG" id="orh:Ornrh_1159"/>
<dbReference type="EMBL" id="CP003283">
    <property type="protein sequence ID" value="AFL96597.1"/>
    <property type="molecule type" value="Genomic_DNA"/>
</dbReference>
<evidence type="ECO:0000313" key="9">
    <source>
        <dbReference type="Proteomes" id="UP000006051"/>
    </source>
</evidence>
<dbReference type="STRING" id="867902.Ornrh_0390"/>
<name>I4A060_ORNRL</name>